<feature type="transmembrane region" description="Helical" evidence="2">
    <location>
        <begin position="178"/>
        <end position="198"/>
    </location>
</feature>
<name>A0A1G2BHE4_9BACT</name>
<proteinExistence type="predicted"/>
<keyword evidence="2" id="KW-1133">Transmembrane helix</keyword>
<organism evidence="3 4">
    <name type="scientific">Candidatus Kerfeldbacteria bacterium RIFOXYB2_FULL_38_14</name>
    <dbReference type="NCBI Taxonomy" id="1798547"/>
    <lineage>
        <taxon>Bacteria</taxon>
        <taxon>Candidatus Kerfeldiibacteriota</taxon>
    </lineage>
</organism>
<evidence type="ECO:0000256" key="2">
    <source>
        <dbReference type="SAM" id="Phobius"/>
    </source>
</evidence>
<evidence type="ECO:0000313" key="4">
    <source>
        <dbReference type="Proteomes" id="UP000176420"/>
    </source>
</evidence>
<feature type="compositionally biased region" description="Basic and acidic residues" evidence="1">
    <location>
        <begin position="46"/>
        <end position="59"/>
    </location>
</feature>
<dbReference type="Proteomes" id="UP000176420">
    <property type="component" value="Unassembled WGS sequence"/>
</dbReference>
<comment type="caution">
    <text evidence="3">The sequence shown here is derived from an EMBL/GenBank/DDBJ whole genome shotgun (WGS) entry which is preliminary data.</text>
</comment>
<dbReference type="AlphaFoldDB" id="A0A1G2BHE4"/>
<gene>
    <name evidence="3" type="ORF">A2319_04660</name>
</gene>
<feature type="region of interest" description="Disordered" evidence="1">
    <location>
        <begin position="1"/>
        <end position="22"/>
    </location>
</feature>
<evidence type="ECO:0000313" key="3">
    <source>
        <dbReference type="EMBL" id="OGY87710.1"/>
    </source>
</evidence>
<evidence type="ECO:0000256" key="1">
    <source>
        <dbReference type="SAM" id="MobiDB-lite"/>
    </source>
</evidence>
<sequence>MDDINFVESNGGKKSRRQKASAYDVEYTSGETVKAKFQKGETILTDQKKEKLPKKEQARKPHKSFLSWRNQKKKDPLISIHNAPKHHKEENLPDLLADIRQENQIVPESQKKYTKPQKQEKISPAPVAAAPAITPPPPITSAALNDTTSDSGTTLLGTNLLPKIKNYHHRSIHYLRDLIIIAVLALIAVFAVFAVLTYQKQNILVQIEQKNQEVNQLSQKIQALIPIKQEASVYGDQLQSLVELLNAHIYWTPLFSLLQNITLPTVYYSNMNGSAVSGKFVFDVVAKNYNQIHDQVELFRASPQVLAVDVTSATSSQDQDKVNFVMTVSFSPDLFHQTISQ</sequence>
<accession>A0A1G2BHE4</accession>
<dbReference type="EMBL" id="MHKI01000006">
    <property type="protein sequence ID" value="OGY87710.1"/>
    <property type="molecule type" value="Genomic_DNA"/>
</dbReference>
<keyword evidence="2" id="KW-0812">Transmembrane</keyword>
<feature type="region of interest" description="Disordered" evidence="1">
    <location>
        <begin position="44"/>
        <end position="69"/>
    </location>
</feature>
<reference evidence="3 4" key="1">
    <citation type="journal article" date="2016" name="Nat. Commun.">
        <title>Thousands of microbial genomes shed light on interconnected biogeochemical processes in an aquifer system.</title>
        <authorList>
            <person name="Anantharaman K."/>
            <person name="Brown C.T."/>
            <person name="Hug L.A."/>
            <person name="Sharon I."/>
            <person name="Castelle C.J."/>
            <person name="Probst A.J."/>
            <person name="Thomas B.C."/>
            <person name="Singh A."/>
            <person name="Wilkins M.J."/>
            <person name="Karaoz U."/>
            <person name="Brodie E.L."/>
            <person name="Williams K.H."/>
            <person name="Hubbard S.S."/>
            <person name="Banfield J.F."/>
        </authorList>
    </citation>
    <scope>NUCLEOTIDE SEQUENCE [LARGE SCALE GENOMIC DNA]</scope>
</reference>
<protein>
    <submittedName>
        <fullName evidence="3">Uncharacterized protein</fullName>
    </submittedName>
</protein>
<keyword evidence="2" id="KW-0472">Membrane</keyword>